<dbReference type="Proteomes" id="UP000236594">
    <property type="component" value="Unassembled WGS sequence"/>
</dbReference>
<dbReference type="AlphaFoldDB" id="A0A316WT50"/>
<comment type="caution">
    <text evidence="2">The sequence shown here is derived from an EMBL/GenBank/DDBJ whole genome shotgun (WGS) entry which is preliminary data.</text>
</comment>
<name>A0A316WT50_9FLAO</name>
<sequence>MDNNIFDILSTPIFNYLLIGLVGLLLILIIYLFSVRRRILRGTYNKEKEVILKQQKILARISFALIYLILVILLLRFLSNITL</sequence>
<keyword evidence="1" id="KW-0812">Transmembrane</keyword>
<organism evidence="2 3">
    <name type="scientific">Chryseobacterium phosphatilyticum</name>
    <dbReference type="NCBI Taxonomy" id="475075"/>
    <lineage>
        <taxon>Bacteria</taxon>
        <taxon>Pseudomonadati</taxon>
        <taxon>Bacteroidota</taxon>
        <taxon>Flavobacteriia</taxon>
        <taxon>Flavobacteriales</taxon>
        <taxon>Weeksellaceae</taxon>
        <taxon>Chryseobacterium group</taxon>
        <taxon>Chryseobacterium</taxon>
    </lineage>
</organism>
<proteinExistence type="predicted"/>
<feature type="transmembrane region" description="Helical" evidence="1">
    <location>
        <begin position="13"/>
        <end position="36"/>
    </location>
</feature>
<keyword evidence="1" id="KW-0472">Membrane</keyword>
<keyword evidence="3" id="KW-1185">Reference proteome</keyword>
<evidence type="ECO:0000256" key="1">
    <source>
        <dbReference type="SAM" id="Phobius"/>
    </source>
</evidence>
<dbReference type="EMBL" id="PPED02000009">
    <property type="protein sequence ID" value="PWN62398.1"/>
    <property type="molecule type" value="Genomic_DNA"/>
</dbReference>
<gene>
    <name evidence="2" type="ORF">C1631_022805</name>
</gene>
<keyword evidence="1" id="KW-1133">Transmembrane helix</keyword>
<accession>A0A316WT50</accession>
<evidence type="ECO:0000313" key="3">
    <source>
        <dbReference type="Proteomes" id="UP000236594"/>
    </source>
</evidence>
<evidence type="ECO:0000313" key="2">
    <source>
        <dbReference type="EMBL" id="PWN62398.1"/>
    </source>
</evidence>
<feature type="transmembrane region" description="Helical" evidence="1">
    <location>
        <begin position="57"/>
        <end position="78"/>
    </location>
</feature>
<reference evidence="2 3" key="1">
    <citation type="submission" date="2018-04" db="EMBL/GenBank/DDBJ databases">
        <title>Draft Genome Sequence of Phosphate-Solubilizing Chryseobacterium sp. ISE14 that is a Biocontrol and Plant Growth-Promoting Rhizobacterium Isolated from Cucumber.</title>
        <authorList>
            <person name="Jeong J.-J."/>
            <person name="Sang M.K."/>
            <person name="Choi I.-G."/>
            <person name="Kim K.D."/>
        </authorList>
    </citation>
    <scope>NUCLEOTIDE SEQUENCE [LARGE SCALE GENOMIC DNA]</scope>
    <source>
        <strain evidence="2 3">ISE14</strain>
    </source>
</reference>
<protein>
    <recommendedName>
        <fullName evidence="4">Mechanosensitive ion channel protein MscS</fullName>
    </recommendedName>
</protein>
<evidence type="ECO:0008006" key="4">
    <source>
        <dbReference type="Google" id="ProtNLM"/>
    </source>
</evidence>